<dbReference type="GO" id="GO:0006281">
    <property type="term" value="P:DNA repair"/>
    <property type="evidence" value="ECO:0007669"/>
    <property type="project" value="UniProtKB-ARBA"/>
</dbReference>
<dbReference type="InterPro" id="IPR011604">
    <property type="entry name" value="PDDEXK-like_dom_sf"/>
</dbReference>
<dbReference type="AlphaFoldDB" id="A0AAD9N367"/>
<keyword evidence="3" id="KW-1185">Reference proteome</keyword>
<dbReference type="InterPro" id="IPR019080">
    <property type="entry name" value="YqaJ_viral_recombinase"/>
</dbReference>
<dbReference type="CDD" id="cd22343">
    <property type="entry name" value="PDDEXK_lambda_exonuclease-like"/>
    <property type="match status" value="1"/>
</dbReference>
<dbReference type="Pfam" id="PF09588">
    <property type="entry name" value="YqaJ"/>
    <property type="match status" value="1"/>
</dbReference>
<dbReference type="InterPro" id="IPR011335">
    <property type="entry name" value="Restrct_endonuc-II-like"/>
</dbReference>
<evidence type="ECO:0000313" key="2">
    <source>
        <dbReference type="EMBL" id="KAK2152589.1"/>
    </source>
</evidence>
<accession>A0AAD9N367</accession>
<dbReference type="Proteomes" id="UP001208570">
    <property type="component" value="Unassembled WGS sequence"/>
</dbReference>
<protein>
    <recommendedName>
        <fullName evidence="1">YqaJ viral recombinase domain-containing protein</fullName>
    </recommendedName>
</protein>
<dbReference type="EMBL" id="JAODUP010000324">
    <property type="protein sequence ID" value="KAK2152589.1"/>
    <property type="molecule type" value="Genomic_DNA"/>
</dbReference>
<evidence type="ECO:0000259" key="1">
    <source>
        <dbReference type="Pfam" id="PF09588"/>
    </source>
</evidence>
<dbReference type="Gene3D" id="3.90.320.10">
    <property type="match status" value="1"/>
</dbReference>
<dbReference type="PANTHER" id="PTHR46609">
    <property type="entry name" value="EXONUCLEASE, PHAGE-TYPE/RECB, C-TERMINAL DOMAIN-CONTAINING PROTEIN"/>
    <property type="match status" value="1"/>
</dbReference>
<gene>
    <name evidence="2" type="ORF">LSH36_323g00029</name>
</gene>
<evidence type="ECO:0000313" key="3">
    <source>
        <dbReference type="Proteomes" id="UP001208570"/>
    </source>
</evidence>
<name>A0AAD9N367_9ANNE</name>
<proteinExistence type="predicted"/>
<organism evidence="2 3">
    <name type="scientific">Paralvinella palmiformis</name>
    <dbReference type="NCBI Taxonomy" id="53620"/>
    <lineage>
        <taxon>Eukaryota</taxon>
        <taxon>Metazoa</taxon>
        <taxon>Spiralia</taxon>
        <taxon>Lophotrochozoa</taxon>
        <taxon>Annelida</taxon>
        <taxon>Polychaeta</taxon>
        <taxon>Sedentaria</taxon>
        <taxon>Canalipalpata</taxon>
        <taxon>Terebellida</taxon>
        <taxon>Terebelliformia</taxon>
        <taxon>Alvinellidae</taxon>
        <taxon>Paralvinella</taxon>
    </lineage>
</organism>
<dbReference type="PANTHER" id="PTHR46609:SF8">
    <property type="entry name" value="YQAJ VIRAL RECOMBINASE DOMAIN-CONTAINING PROTEIN"/>
    <property type="match status" value="1"/>
</dbReference>
<dbReference type="SUPFAM" id="SSF52980">
    <property type="entry name" value="Restriction endonuclease-like"/>
    <property type="match status" value="1"/>
</dbReference>
<comment type="caution">
    <text evidence="2">The sequence shown here is derived from an EMBL/GenBank/DDBJ whole genome shotgun (WGS) entry which is preliminary data.</text>
</comment>
<reference evidence="2" key="1">
    <citation type="journal article" date="2023" name="Mol. Biol. Evol.">
        <title>Third-Generation Sequencing Reveals the Adaptive Role of the Epigenome in Three Deep-Sea Polychaetes.</title>
        <authorList>
            <person name="Perez M."/>
            <person name="Aroh O."/>
            <person name="Sun Y."/>
            <person name="Lan Y."/>
            <person name="Juniper S.K."/>
            <person name="Young C.R."/>
            <person name="Angers B."/>
            <person name="Qian P.Y."/>
        </authorList>
    </citation>
    <scope>NUCLEOTIDE SEQUENCE</scope>
    <source>
        <strain evidence="2">P08H-3</strain>
    </source>
</reference>
<dbReference type="InterPro" id="IPR051703">
    <property type="entry name" value="NF-kappa-B_Signaling_Reg"/>
</dbReference>
<sequence length="161" mass="18230">MTEDWQRSIQEKTCGQSSNKSWKEERLLRLQASNFVRICMATDKTNFPKLAASFTMFKNILYSDLIKHGRKYEAIARSAYVELMGNVVVESGIVVCTDSPYLGCSPNGLVREDGIIEIKCPFTSCDKDITPETVPYLVLDDQTGKFRYPGANPKEHLPRNL</sequence>
<feature type="domain" description="YqaJ viral recombinase" evidence="1">
    <location>
        <begin position="22"/>
        <end position="123"/>
    </location>
</feature>